<organism evidence="1 2">
    <name type="scientific">Eubacterium callanderi</name>
    <dbReference type="NCBI Taxonomy" id="53442"/>
    <lineage>
        <taxon>Bacteria</taxon>
        <taxon>Bacillati</taxon>
        <taxon>Bacillota</taxon>
        <taxon>Clostridia</taxon>
        <taxon>Eubacteriales</taxon>
        <taxon>Eubacteriaceae</taxon>
        <taxon>Eubacterium</taxon>
    </lineage>
</organism>
<comment type="caution">
    <text evidence="1">The sequence shown here is derived from an EMBL/GenBank/DDBJ whole genome shotgun (WGS) entry which is preliminary data.</text>
</comment>
<dbReference type="EMBL" id="JACCKS010000003">
    <property type="protein sequence ID" value="NZA37162.1"/>
    <property type="molecule type" value="Genomic_DNA"/>
</dbReference>
<accession>A0A853JKR3</accession>
<reference evidence="1 2" key="1">
    <citation type="submission" date="2020-07" db="EMBL/GenBank/DDBJ databases">
        <title>Organ Donor 1.</title>
        <authorList>
            <person name="Marsh A.J."/>
            <person name="Azcarate-Peril M.A."/>
        </authorList>
    </citation>
    <scope>NUCLEOTIDE SEQUENCE [LARGE SCALE GENOMIC DNA]</scope>
    <source>
        <strain evidence="1 2">AMC0717</strain>
    </source>
</reference>
<dbReference type="Proteomes" id="UP000586254">
    <property type="component" value="Unassembled WGS sequence"/>
</dbReference>
<name>A0A853JKR3_9FIRM</name>
<dbReference type="RefSeq" id="WP_180492906.1">
    <property type="nucleotide sequence ID" value="NZ_JACCKS010000003.1"/>
</dbReference>
<evidence type="ECO:0000313" key="1">
    <source>
        <dbReference type="EMBL" id="NZA37162.1"/>
    </source>
</evidence>
<dbReference type="AlphaFoldDB" id="A0A853JKR3"/>
<evidence type="ECO:0000313" key="2">
    <source>
        <dbReference type="Proteomes" id="UP000586254"/>
    </source>
</evidence>
<protein>
    <submittedName>
        <fullName evidence="1">Uncharacterized protein</fullName>
    </submittedName>
</protein>
<proteinExistence type="predicted"/>
<sequence>MKQTNVMKQAAFEGLMREHGFQYLGATTYDGNFIYQRTWRRTDNVAFYGPMESTYKITAYISYGVPIIQLFQDDRPLGTRDYSSPKRAMNAIKEIIRCAGYEM</sequence>
<gene>
    <name evidence="1" type="ORF">H0N91_03145</name>
</gene>